<feature type="non-terminal residue" evidence="9">
    <location>
        <position position="1"/>
    </location>
</feature>
<keyword evidence="6" id="KW-0206">Cytoskeleton</keyword>
<dbReference type="GO" id="GO:0005815">
    <property type="term" value="C:microtubule organizing center"/>
    <property type="evidence" value="ECO:0007669"/>
    <property type="project" value="TreeGrafter"/>
</dbReference>
<dbReference type="STRING" id="10195.A0A3M7RE77"/>
<dbReference type="PANTHER" id="PTHR13376:SF0">
    <property type="entry name" value="INTRAFLAGELLAR TRANSPORT PROTEIN 46 HOMOLOG"/>
    <property type="match status" value="1"/>
</dbReference>
<dbReference type="GO" id="GO:0042073">
    <property type="term" value="P:intraciliary transport"/>
    <property type="evidence" value="ECO:0007669"/>
    <property type="project" value="InterPro"/>
</dbReference>
<dbReference type="GO" id="GO:0030992">
    <property type="term" value="C:intraciliary transport particle B"/>
    <property type="evidence" value="ECO:0007669"/>
    <property type="project" value="TreeGrafter"/>
</dbReference>
<evidence type="ECO:0000256" key="6">
    <source>
        <dbReference type="ARBA" id="ARBA00023212"/>
    </source>
</evidence>
<dbReference type="EMBL" id="REGN01003604">
    <property type="protein sequence ID" value="RNA21771.1"/>
    <property type="molecule type" value="Genomic_DNA"/>
</dbReference>
<keyword evidence="5" id="KW-0969">Cilium</keyword>
<sequence>ANENMNQKMDQDMGDSGSEGNESDDSQDGYNDLPGAYDPSAFRDLQVPGEIKEIFKYIERYQPQNIELDFKLKPFIPDYIPSIGDIDAFIKIPRPDNKQDNLGLSVVDEPSSNQSDPHVLDLFFRTLSRQTVDTAPQTTVKSVEANNTKAIDNWIKSISALQKNKPVQSVNYQRAMPSIDSLMQIWPHEFEELLKEVSLPSPELNVDLNTYVDIICALLDIPVYKSRVQSIHVLLSLYSEFKNSEHFRNTTQGMNPYASGAFKAGDSKGAKGSDRLVID</sequence>
<accession>A0A3M7RE77</accession>
<keyword evidence="7" id="KW-0966">Cell projection</keyword>
<name>A0A3M7RE77_BRAPC</name>
<feature type="region of interest" description="Disordered" evidence="8">
    <location>
        <begin position="1"/>
        <end position="42"/>
    </location>
</feature>
<evidence type="ECO:0000256" key="5">
    <source>
        <dbReference type="ARBA" id="ARBA00023069"/>
    </source>
</evidence>
<keyword evidence="4" id="KW-0963">Cytoplasm</keyword>
<comment type="caution">
    <text evidence="9">The sequence shown here is derived from an EMBL/GenBank/DDBJ whole genome shotgun (WGS) entry which is preliminary data.</text>
</comment>
<keyword evidence="10" id="KW-1185">Reference proteome</keyword>
<dbReference type="GO" id="GO:0031514">
    <property type="term" value="C:motile cilium"/>
    <property type="evidence" value="ECO:0007669"/>
    <property type="project" value="TreeGrafter"/>
</dbReference>
<dbReference type="GO" id="GO:0060271">
    <property type="term" value="P:cilium assembly"/>
    <property type="evidence" value="ECO:0007669"/>
    <property type="project" value="TreeGrafter"/>
</dbReference>
<proteinExistence type="inferred from homology"/>
<dbReference type="OrthoDB" id="2119217at2759"/>
<protein>
    <recommendedName>
        <fullName evidence="3">Intraflagellar transport protein 46 homolog</fullName>
    </recommendedName>
</protein>
<evidence type="ECO:0000256" key="1">
    <source>
        <dbReference type="ARBA" id="ARBA00004120"/>
    </source>
</evidence>
<dbReference type="Proteomes" id="UP000276133">
    <property type="component" value="Unassembled WGS sequence"/>
</dbReference>
<keyword evidence="9" id="KW-0282">Flagellum</keyword>
<dbReference type="AlphaFoldDB" id="A0A3M7RE77"/>
<evidence type="ECO:0000256" key="3">
    <source>
        <dbReference type="ARBA" id="ARBA00017206"/>
    </source>
</evidence>
<evidence type="ECO:0000256" key="4">
    <source>
        <dbReference type="ARBA" id="ARBA00022490"/>
    </source>
</evidence>
<evidence type="ECO:0000256" key="2">
    <source>
        <dbReference type="ARBA" id="ARBA00007700"/>
    </source>
</evidence>
<reference evidence="9 10" key="1">
    <citation type="journal article" date="2018" name="Sci. Rep.">
        <title>Genomic signatures of local adaptation to the degree of environmental predictability in rotifers.</title>
        <authorList>
            <person name="Franch-Gras L."/>
            <person name="Hahn C."/>
            <person name="Garcia-Roger E.M."/>
            <person name="Carmona M.J."/>
            <person name="Serra M."/>
            <person name="Gomez A."/>
        </authorList>
    </citation>
    <scope>NUCLEOTIDE SEQUENCE [LARGE SCALE GENOMIC DNA]</scope>
    <source>
        <strain evidence="9">HYR1</strain>
    </source>
</reference>
<dbReference type="Pfam" id="PF12317">
    <property type="entry name" value="IFT46_B_C"/>
    <property type="match status" value="1"/>
</dbReference>
<evidence type="ECO:0000256" key="8">
    <source>
        <dbReference type="SAM" id="MobiDB-lite"/>
    </source>
</evidence>
<gene>
    <name evidence="9" type="ORF">BpHYR1_027575</name>
</gene>
<evidence type="ECO:0000313" key="10">
    <source>
        <dbReference type="Proteomes" id="UP000276133"/>
    </source>
</evidence>
<organism evidence="9 10">
    <name type="scientific">Brachionus plicatilis</name>
    <name type="common">Marine rotifer</name>
    <name type="synonym">Brachionus muelleri</name>
    <dbReference type="NCBI Taxonomy" id="10195"/>
    <lineage>
        <taxon>Eukaryota</taxon>
        <taxon>Metazoa</taxon>
        <taxon>Spiralia</taxon>
        <taxon>Gnathifera</taxon>
        <taxon>Rotifera</taxon>
        <taxon>Eurotatoria</taxon>
        <taxon>Monogononta</taxon>
        <taxon>Pseudotrocha</taxon>
        <taxon>Ploima</taxon>
        <taxon>Brachionidae</taxon>
        <taxon>Brachionus</taxon>
    </lineage>
</organism>
<dbReference type="InterPro" id="IPR022088">
    <property type="entry name" value="Intraflagellar_transp_cmplxB"/>
</dbReference>
<evidence type="ECO:0000256" key="7">
    <source>
        <dbReference type="ARBA" id="ARBA00023273"/>
    </source>
</evidence>
<evidence type="ECO:0000313" key="9">
    <source>
        <dbReference type="EMBL" id="RNA21771.1"/>
    </source>
</evidence>
<dbReference type="PANTHER" id="PTHR13376">
    <property type="entry name" value="INTRAFLAGELLAR TRANSPORT PROTEIN 46 HOMOLOG"/>
    <property type="match status" value="1"/>
</dbReference>
<comment type="subcellular location">
    <subcellularLocation>
        <location evidence="1">Cytoplasm</location>
        <location evidence="1">Cytoskeleton</location>
        <location evidence="1">Cilium basal body</location>
    </subcellularLocation>
</comment>
<comment type="similarity">
    <text evidence="2">Belongs to the IFT46 family.</text>
</comment>